<dbReference type="Pfam" id="PF10604">
    <property type="entry name" value="Polyketide_cyc2"/>
    <property type="match status" value="1"/>
</dbReference>
<sequence length="160" mass="18864">MSVHLQRSIDIQAPLGFVFEQSNQLDQWPQMIPEYLSVEVIRCEGHKVWFRLTNANEDSWVSWRMFAPPVLAYAERLDPMGPFEFNQITWTYAPTPGGMTIMTWDMFFSLKEEIRVQEQIWAERMAEHVEANQAHMKLWLEARAPVSWSPELLIRAEDHV</sequence>
<evidence type="ECO:0000313" key="2">
    <source>
        <dbReference type="Proteomes" id="UP000017052"/>
    </source>
</evidence>
<dbReference type="EMBL" id="ACVN02000153">
    <property type="protein sequence ID" value="ERK57468.1"/>
    <property type="molecule type" value="Genomic_DNA"/>
</dbReference>
<keyword evidence="2" id="KW-1185">Reference proteome</keyword>
<dbReference type="OrthoDB" id="156693at2"/>
<organism evidence="1 2">
    <name type="scientific">Propionibacterium acidifaciens F0233</name>
    <dbReference type="NCBI Taxonomy" id="553198"/>
    <lineage>
        <taxon>Bacteria</taxon>
        <taxon>Bacillati</taxon>
        <taxon>Actinomycetota</taxon>
        <taxon>Actinomycetes</taxon>
        <taxon>Propionibacteriales</taxon>
        <taxon>Propionibacteriaceae</taxon>
        <taxon>Propionibacterium</taxon>
    </lineage>
</organism>
<dbReference type="RefSeq" id="WP_021797331.1">
    <property type="nucleotide sequence ID" value="NZ_ACVN02000153.1"/>
</dbReference>
<accession>U2RV93</accession>
<gene>
    <name evidence="1" type="ORF">HMPREF0682_1910</name>
</gene>
<protein>
    <submittedName>
        <fullName evidence="1">Polyketide cyclase/dehydrase and lipid transport</fullName>
    </submittedName>
</protein>
<proteinExistence type="predicted"/>
<evidence type="ECO:0000313" key="1">
    <source>
        <dbReference type="EMBL" id="ERK57468.1"/>
    </source>
</evidence>
<dbReference type="SUPFAM" id="SSF55961">
    <property type="entry name" value="Bet v1-like"/>
    <property type="match status" value="1"/>
</dbReference>
<dbReference type="Proteomes" id="UP000017052">
    <property type="component" value="Unassembled WGS sequence"/>
</dbReference>
<comment type="caution">
    <text evidence="1">The sequence shown here is derived from an EMBL/GenBank/DDBJ whole genome shotgun (WGS) entry which is preliminary data.</text>
</comment>
<reference evidence="1" key="1">
    <citation type="submission" date="2013-08" db="EMBL/GenBank/DDBJ databases">
        <authorList>
            <person name="Durkin A.S."/>
            <person name="Haft D.R."/>
            <person name="McCorrison J."/>
            <person name="Torralba M."/>
            <person name="Gillis M."/>
            <person name="Haft D.H."/>
            <person name="Methe B."/>
            <person name="Sutton G."/>
            <person name="Nelson K.E."/>
        </authorList>
    </citation>
    <scope>NUCLEOTIDE SEQUENCE [LARGE SCALE GENOMIC DNA]</scope>
    <source>
        <strain evidence="1">F0233</strain>
    </source>
</reference>
<dbReference type="InterPro" id="IPR019587">
    <property type="entry name" value="Polyketide_cyclase/dehydratase"/>
</dbReference>
<dbReference type="GeneID" id="95360844"/>
<dbReference type="Gene3D" id="3.30.530.20">
    <property type="match status" value="1"/>
</dbReference>
<dbReference type="AlphaFoldDB" id="U2RV93"/>
<dbReference type="InterPro" id="IPR023393">
    <property type="entry name" value="START-like_dom_sf"/>
</dbReference>
<name>U2RV93_9ACTN</name>